<evidence type="ECO:0000313" key="2">
    <source>
        <dbReference type="Proteomes" id="UP000294702"/>
    </source>
</evidence>
<dbReference type="OrthoDB" id="8605640at2"/>
<reference evidence="1 2" key="1">
    <citation type="submission" date="2019-03" db="EMBL/GenBank/DDBJ databases">
        <title>Genomic Encyclopedia of Type Strains, Phase IV (KMG-IV): sequencing the most valuable type-strain genomes for metagenomic binning, comparative biology and taxonomic classification.</title>
        <authorList>
            <person name="Goeker M."/>
        </authorList>
    </citation>
    <scope>NUCLEOTIDE SEQUENCE [LARGE SCALE GENOMIC DNA]</scope>
    <source>
        <strain evidence="1 2">DSM 15534</strain>
    </source>
</reference>
<dbReference type="Proteomes" id="UP000294702">
    <property type="component" value="Unassembled WGS sequence"/>
</dbReference>
<gene>
    <name evidence="1" type="ORF">EV694_0509</name>
</gene>
<dbReference type="EMBL" id="SMFT01000001">
    <property type="protein sequence ID" value="TCK01875.1"/>
    <property type="molecule type" value="Genomic_DNA"/>
</dbReference>
<keyword evidence="2" id="KW-1185">Reference proteome</keyword>
<dbReference type="Pfam" id="PF15575">
    <property type="entry name" value="Imm49"/>
    <property type="match status" value="1"/>
</dbReference>
<protein>
    <submittedName>
        <fullName evidence="1">Immunity protein 49 of polymorphic toxin system</fullName>
    </submittedName>
</protein>
<comment type="caution">
    <text evidence="1">The sequence shown here is derived from an EMBL/GenBank/DDBJ whole genome shotgun (WGS) entry which is preliminary data.</text>
</comment>
<dbReference type="AlphaFoldDB" id="A0A4R1G5V8"/>
<dbReference type="InterPro" id="IPR029074">
    <property type="entry name" value="Imm49"/>
</dbReference>
<sequence>MSNNYKIFLGSVTEQNYEECIQKCQSEADYLYKKGHFDLYEVDLFKGTRTLRNKPFSMLEEELKCIKEKKEHPLYSMRWISNYYAAQASLDLLLNADVKAFKKHAYIAGKLLMLSQYDYQWAYNDVNIRYFFTSIMSDSPDLINFLIKHRDEIVSVEAPYKRYDARPFFNANTLLALSGEWELLKNRSQIFLNDERKARNYLKRIPDHEFYVALCDKDIEGMKTALNKLLDLKKAKRAVYDTNVWFDFYLQLQVLLYAKIAAIHGFDLGIDSPIAPKELIEYKPLKPREYEDPYDFMKEFDYNQPIMNWINYWNAIIEENQREAKKNRKKPSWFQELISIIKIFIK</sequence>
<evidence type="ECO:0000313" key="1">
    <source>
        <dbReference type="EMBL" id="TCK01875.1"/>
    </source>
</evidence>
<name>A0A4R1G5V8_9PAST</name>
<organism evidence="1 2">
    <name type="scientific">Volucribacter psittacicida</name>
    <dbReference type="NCBI Taxonomy" id="203482"/>
    <lineage>
        <taxon>Bacteria</taxon>
        <taxon>Pseudomonadati</taxon>
        <taxon>Pseudomonadota</taxon>
        <taxon>Gammaproteobacteria</taxon>
        <taxon>Pasteurellales</taxon>
        <taxon>Pasteurellaceae</taxon>
        <taxon>Volucribacter</taxon>
    </lineage>
</organism>
<dbReference type="RefSeq" id="WP_132688774.1">
    <property type="nucleotide sequence ID" value="NZ_SMFT01000001.1"/>
</dbReference>
<proteinExistence type="predicted"/>
<accession>A0A4R1G5V8</accession>